<name>A0A0F9M338_9ZZZZ</name>
<accession>A0A0F9M338</accession>
<sequence>MKRLTTFIRQLIFLLLLIPTLLAGQKVLIAYDANTPLNVTESCEFWFDGYDANSFTLDGTSVDQWDDKSGNDRHVLNGNDNATRPTYNSATGRVTFINANSTFLQSAAFGSALSQPNTIFVVYKITGGLADNEGVFDAVTSIAQLFYFHATVFKIHAGAQLVGPATNTNDNIHVGEFNGLTSNYWINGDLVDAGAIGASALDGITLGARGGLTTYADCEIMEVIGYNAVLTDADRDKITGYLSNKWNITATTDYKGSVLTFEGKVLTYTPSVFGAEYQAVYDAYTTKPDAATAAIWNTCVETWVANGEWATKDIIYVYAAHTNGAGEALINWKTPGTFDATAFNAPTFTADEGFLGNGTTQYINTGGWIPSVNGVNYLQDDASQIIYIRTDISGNTLHGIHHSGNPSVSIIPRLVGDAYISINDNADLSSDVNANGSGMFINTRTASNVKKLYRNKVAIINAVTASTSVPILSPYCLAGNNNNVADLFRVDQVSMYAWGAGMTQTHVNNFTDPFETAMDALGTGIIAMTELDILMKLQYMAFQLRIQNEKVPVYINP</sequence>
<evidence type="ECO:0000313" key="1">
    <source>
        <dbReference type="EMBL" id="KKM71055.1"/>
    </source>
</evidence>
<comment type="caution">
    <text evidence="1">The sequence shown here is derived from an EMBL/GenBank/DDBJ whole genome shotgun (WGS) entry which is preliminary data.</text>
</comment>
<dbReference type="EMBL" id="LAZR01009707">
    <property type="protein sequence ID" value="KKM71055.1"/>
    <property type="molecule type" value="Genomic_DNA"/>
</dbReference>
<protein>
    <submittedName>
        <fullName evidence="1">Uncharacterized protein</fullName>
    </submittedName>
</protein>
<reference evidence="1" key="1">
    <citation type="journal article" date="2015" name="Nature">
        <title>Complex archaea that bridge the gap between prokaryotes and eukaryotes.</title>
        <authorList>
            <person name="Spang A."/>
            <person name="Saw J.H."/>
            <person name="Jorgensen S.L."/>
            <person name="Zaremba-Niedzwiedzka K."/>
            <person name="Martijn J."/>
            <person name="Lind A.E."/>
            <person name="van Eijk R."/>
            <person name="Schleper C."/>
            <person name="Guy L."/>
            <person name="Ettema T.J."/>
        </authorList>
    </citation>
    <scope>NUCLEOTIDE SEQUENCE</scope>
</reference>
<proteinExistence type="predicted"/>
<organism evidence="1">
    <name type="scientific">marine sediment metagenome</name>
    <dbReference type="NCBI Taxonomy" id="412755"/>
    <lineage>
        <taxon>unclassified sequences</taxon>
        <taxon>metagenomes</taxon>
        <taxon>ecological metagenomes</taxon>
    </lineage>
</organism>
<dbReference type="AlphaFoldDB" id="A0A0F9M338"/>
<gene>
    <name evidence="1" type="ORF">LCGC14_1434530</name>
</gene>